<dbReference type="KEGG" id="mri:Mal4_45070"/>
<protein>
    <submittedName>
        <fullName evidence="4">Carbohydrate binding domain protein</fullName>
    </submittedName>
</protein>
<evidence type="ECO:0000313" key="4">
    <source>
        <dbReference type="EMBL" id="QDU40152.1"/>
    </source>
</evidence>
<evidence type="ECO:0000256" key="1">
    <source>
        <dbReference type="ARBA" id="ARBA00022801"/>
    </source>
</evidence>
<keyword evidence="1" id="KW-0378">Hydrolase</keyword>
<keyword evidence="5" id="KW-1185">Reference proteome</keyword>
<dbReference type="OrthoDB" id="239917at2"/>
<reference evidence="4 5" key="1">
    <citation type="submission" date="2019-02" db="EMBL/GenBank/DDBJ databases">
        <title>Deep-cultivation of Planctomycetes and their phenomic and genomic characterization uncovers novel biology.</title>
        <authorList>
            <person name="Wiegand S."/>
            <person name="Jogler M."/>
            <person name="Boedeker C."/>
            <person name="Pinto D."/>
            <person name="Vollmers J."/>
            <person name="Rivas-Marin E."/>
            <person name="Kohn T."/>
            <person name="Peeters S.H."/>
            <person name="Heuer A."/>
            <person name="Rast P."/>
            <person name="Oberbeckmann S."/>
            <person name="Bunk B."/>
            <person name="Jeske O."/>
            <person name="Meyerdierks A."/>
            <person name="Storesund J.E."/>
            <person name="Kallscheuer N."/>
            <person name="Luecker S."/>
            <person name="Lage O.M."/>
            <person name="Pohl T."/>
            <person name="Merkel B.J."/>
            <person name="Hornburger P."/>
            <person name="Mueller R.-W."/>
            <person name="Bruemmer F."/>
            <person name="Labrenz M."/>
            <person name="Spormann A.M."/>
            <person name="Op den Camp H."/>
            <person name="Overmann J."/>
            <person name="Amann R."/>
            <person name="Jetten M.S.M."/>
            <person name="Mascher T."/>
            <person name="Medema M.H."/>
            <person name="Devos D.P."/>
            <person name="Kaster A.-K."/>
            <person name="Ovreas L."/>
            <person name="Rohde M."/>
            <person name="Galperin M.Y."/>
            <person name="Jogler C."/>
        </authorList>
    </citation>
    <scope>NUCLEOTIDE SEQUENCE [LARGE SCALE GENOMIC DNA]</scope>
    <source>
        <strain evidence="4 5">Mal4</strain>
    </source>
</reference>
<dbReference type="AlphaFoldDB" id="A0A517ZCH6"/>
<evidence type="ECO:0000313" key="5">
    <source>
        <dbReference type="Proteomes" id="UP000320496"/>
    </source>
</evidence>
<dbReference type="Proteomes" id="UP000320496">
    <property type="component" value="Chromosome"/>
</dbReference>
<feature type="transmembrane region" description="Helical" evidence="2">
    <location>
        <begin position="20"/>
        <end position="40"/>
    </location>
</feature>
<evidence type="ECO:0000259" key="3">
    <source>
        <dbReference type="Pfam" id="PF02018"/>
    </source>
</evidence>
<dbReference type="Gene3D" id="2.60.120.260">
    <property type="entry name" value="Galactose-binding domain-like"/>
    <property type="match status" value="1"/>
</dbReference>
<dbReference type="GO" id="GO:0016798">
    <property type="term" value="F:hydrolase activity, acting on glycosyl bonds"/>
    <property type="evidence" value="ECO:0007669"/>
    <property type="project" value="InterPro"/>
</dbReference>
<sequence length="320" mass="34563">MTALRKPRRRSGSTLIELTISLIGSSVLMLGMASATFIALKASDTSLTPARATFSGASALTSMLAELQFAIDVSERTPTAITFTVPDRNGDGNPETIRYAWSGTPGDPLTRQYNGGASVSILENVHDFQHDLPVTSPNLLANADMEAGTTGWEGIPNSNMNADSSTVYAGSYSLYDYRQNNNFESGIRQDVTALVTSGQAYDMAGWMRKWAAAAPYNVRMQLRVTSTNEGEQLFFENEVNIDNASWTYVTATVTPTWTGNLTSAWWEVTGVSGIQDLYLDDAEFRVSAAVTDQTANLILQVGADAESAIRSGVRLLNSPL</sequence>
<dbReference type="InterPro" id="IPR003305">
    <property type="entry name" value="CenC_carb-bd"/>
</dbReference>
<proteinExistence type="predicted"/>
<gene>
    <name evidence="4" type="ORF">Mal4_45070</name>
</gene>
<accession>A0A517ZCH6</accession>
<keyword evidence="2" id="KW-0472">Membrane</keyword>
<dbReference type="SUPFAM" id="SSF49785">
    <property type="entry name" value="Galactose-binding domain-like"/>
    <property type="match status" value="1"/>
</dbReference>
<dbReference type="InterPro" id="IPR008979">
    <property type="entry name" value="Galactose-bd-like_sf"/>
</dbReference>
<evidence type="ECO:0000256" key="2">
    <source>
        <dbReference type="SAM" id="Phobius"/>
    </source>
</evidence>
<keyword evidence="2" id="KW-0812">Transmembrane</keyword>
<dbReference type="Pfam" id="PF02018">
    <property type="entry name" value="CBM_4_9"/>
    <property type="match status" value="1"/>
</dbReference>
<name>A0A517ZCH6_9PLAN</name>
<dbReference type="EMBL" id="CP036275">
    <property type="protein sequence ID" value="QDU40152.1"/>
    <property type="molecule type" value="Genomic_DNA"/>
</dbReference>
<dbReference type="RefSeq" id="WP_145371269.1">
    <property type="nucleotide sequence ID" value="NZ_CP036275.1"/>
</dbReference>
<keyword evidence="2" id="KW-1133">Transmembrane helix</keyword>
<feature type="domain" description="CBM-cenC" evidence="3">
    <location>
        <begin position="138"/>
        <end position="264"/>
    </location>
</feature>
<organism evidence="4 5">
    <name type="scientific">Maioricimonas rarisocia</name>
    <dbReference type="NCBI Taxonomy" id="2528026"/>
    <lineage>
        <taxon>Bacteria</taxon>
        <taxon>Pseudomonadati</taxon>
        <taxon>Planctomycetota</taxon>
        <taxon>Planctomycetia</taxon>
        <taxon>Planctomycetales</taxon>
        <taxon>Planctomycetaceae</taxon>
        <taxon>Maioricimonas</taxon>
    </lineage>
</organism>